<evidence type="ECO:0000313" key="2">
    <source>
        <dbReference type="Proteomes" id="UP000286806"/>
    </source>
</evidence>
<protein>
    <submittedName>
        <fullName evidence="1">Uncharacterized protein</fullName>
    </submittedName>
</protein>
<dbReference type="OrthoDB" id="5294749at2"/>
<proteinExistence type="predicted"/>
<name>A0A401JEJ5_9PROT</name>
<dbReference type="AlphaFoldDB" id="A0A401JEJ5"/>
<dbReference type="EMBL" id="BGOW01000015">
    <property type="protein sequence ID" value="GBL46047.1"/>
    <property type="molecule type" value="Genomic_DNA"/>
</dbReference>
<evidence type="ECO:0000313" key="1">
    <source>
        <dbReference type="EMBL" id="GBL46047.1"/>
    </source>
</evidence>
<dbReference type="RefSeq" id="WP_124704842.1">
    <property type="nucleotide sequence ID" value="NZ_BGOW01000015.1"/>
</dbReference>
<organism evidence="1 2">
    <name type="scientific">Sulfuriferula multivorans</name>
    <dbReference type="NCBI Taxonomy" id="1559896"/>
    <lineage>
        <taxon>Bacteria</taxon>
        <taxon>Pseudomonadati</taxon>
        <taxon>Pseudomonadota</taxon>
        <taxon>Betaproteobacteria</taxon>
        <taxon>Nitrosomonadales</taxon>
        <taxon>Sulfuricellaceae</taxon>
        <taxon>Sulfuriferula</taxon>
    </lineage>
</organism>
<keyword evidence="2" id="KW-1185">Reference proteome</keyword>
<dbReference type="Proteomes" id="UP000286806">
    <property type="component" value="Unassembled WGS sequence"/>
</dbReference>
<reference evidence="1 2" key="1">
    <citation type="journal article" date="2019" name="Front. Microbiol.">
        <title>Genomes of Neutrophilic Sulfur-Oxidizing Chemolithoautotrophs Representing 9 Proteobacterial Species From 8 Genera.</title>
        <authorList>
            <person name="Watanabe T."/>
            <person name="Kojima H."/>
            <person name="Umezawa K."/>
            <person name="Hori C."/>
            <person name="Takasuka T.E."/>
            <person name="Kato Y."/>
            <person name="Fukui M."/>
        </authorList>
    </citation>
    <scope>NUCLEOTIDE SEQUENCE [LARGE SCALE GENOMIC DNA]</scope>
    <source>
        <strain evidence="1 2">TTN</strain>
    </source>
</reference>
<comment type="caution">
    <text evidence="1">The sequence shown here is derived from an EMBL/GenBank/DDBJ whole genome shotgun (WGS) entry which is preliminary data.</text>
</comment>
<gene>
    <name evidence="1" type="ORF">SFMTTN_1859</name>
</gene>
<sequence length="136" mass="15437">MKSIKVTDVGSLKNELNKYKKGKKLDIRYFNQAARMAWLGKISMSPVDAEDPDCKSWLLHVQAPEGFAAHFVDVDEDLINEIHILDAEQGQYLVEIMRAGLTARAEELEALNRRDFYFGKFFKENKPDEGGEPSAS</sequence>
<accession>A0A401JEJ5</accession>